<protein>
    <submittedName>
        <fullName evidence="2">Uncharacterized protein</fullName>
    </submittedName>
</protein>
<dbReference type="Proteomes" id="UP000887579">
    <property type="component" value="Unplaced"/>
</dbReference>
<evidence type="ECO:0000313" key="1">
    <source>
        <dbReference type="Proteomes" id="UP000887579"/>
    </source>
</evidence>
<evidence type="ECO:0000313" key="2">
    <source>
        <dbReference type="WBParaSite" id="ES5_v2.g29511.t1"/>
    </source>
</evidence>
<dbReference type="WBParaSite" id="ES5_v2.g29511.t1">
    <property type="protein sequence ID" value="ES5_v2.g29511.t1"/>
    <property type="gene ID" value="ES5_v2.g29511"/>
</dbReference>
<reference evidence="2" key="1">
    <citation type="submission" date="2022-11" db="UniProtKB">
        <authorList>
            <consortium name="WormBaseParasite"/>
        </authorList>
    </citation>
    <scope>IDENTIFICATION</scope>
</reference>
<sequence length="41" mass="4793">MIDRLFSPETKPKHERGMGEIKETFACDFETHPELIARGFQ</sequence>
<organism evidence="1 2">
    <name type="scientific">Panagrolaimus sp. ES5</name>
    <dbReference type="NCBI Taxonomy" id="591445"/>
    <lineage>
        <taxon>Eukaryota</taxon>
        <taxon>Metazoa</taxon>
        <taxon>Ecdysozoa</taxon>
        <taxon>Nematoda</taxon>
        <taxon>Chromadorea</taxon>
        <taxon>Rhabditida</taxon>
        <taxon>Tylenchina</taxon>
        <taxon>Panagrolaimomorpha</taxon>
        <taxon>Panagrolaimoidea</taxon>
        <taxon>Panagrolaimidae</taxon>
        <taxon>Panagrolaimus</taxon>
    </lineage>
</organism>
<name>A0AC34GIT4_9BILA</name>
<accession>A0AC34GIT4</accession>
<proteinExistence type="predicted"/>